<reference evidence="2 3" key="1">
    <citation type="submission" date="2019-07" db="EMBL/GenBank/DDBJ databases">
        <authorList>
            <person name="Huq M.A."/>
        </authorList>
    </citation>
    <scope>NUCLEOTIDE SEQUENCE [LARGE SCALE GENOMIC DNA]</scope>
    <source>
        <strain evidence="2 3">MAH-19</strain>
    </source>
</reference>
<feature type="compositionally biased region" description="Basic and acidic residues" evidence="1">
    <location>
        <begin position="99"/>
        <end position="117"/>
    </location>
</feature>
<evidence type="ECO:0000256" key="1">
    <source>
        <dbReference type="SAM" id="MobiDB-lite"/>
    </source>
</evidence>
<dbReference type="RefSeq" id="WP_144246282.1">
    <property type="nucleotide sequence ID" value="NZ_VLPK01000001.1"/>
</dbReference>
<feature type="compositionally biased region" description="Basic and acidic residues" evidence="1">
    <location>
        <begin position="74"/>
        <end position="83"/>
    </location>
</feature>
<dbReference type="Proteomes" id="UP000318733">
    <property type="component" value="Unassembled WGS sequence"/>
</dbReference>
<sequence length="326" mass="36995">MKQLEVFHKIGGIIKELNDQYKYIEANPDNLNDLELELFVANAHFLADHAEILSKLNQRNKLDRPVQPPAEPKQPVEPEKPKEPAPIVKKFFEPVVQQPKREPQPEAEKTNAATHDEAVAHIDLSATTPKDSYSFVREEPEVIRHELVVDESDYEDEEVTEDIAEEVIEEPAPAAPEPVKPALVVPEVKVEEVKPVEQPKAPVMEVVKPVVKNDEIAKEKEEVLTINQRISAQRAAAATITEQAGTQGIANLKQAITLNDKLLYIKDLFNGYSLAYSEAIEILNRFNSFEEANRFLTKNYTVKNNWDSKPDTANKFFELLKRRYAN</sequence>
<organism evidence="2 3">
    <name type="scientific">Mucilaginibacter corticis</name>
    <dbReference type="NCBI Taxonomy" id="2597670"/>
    <lineage>
        <taxon>Bacteria</taxon>
        <taxon>Pseudomonadati</taxon>
        <taxon>Bacteroidota</taxon>
        <taxon>Sphingobacteriia</taxon>
        <taxon>Sphingobacteriales</taxon>
        <taxon>Sphingobacteriaceae</taxon>
        <taxon>Mucilaginibacter</taxon>
    </lineage>
</organism>
<dbReference type="OrthoDB" id="1100725at2"/>
<comment type="caution">
    <text evidence="2">The sequence shown here is derived from an EMBL/GenBank/DDBJ whole genome shotgun (WGS) entry which is preliminary data.</text>
</comment>
<proteinExistence type="predicted"/>
<evidence type="ECO:0000313" key="2">
    <source>
        <dbReference type="EMBL" id="TSJ42711.1"/>
    </source>
</evidence>
<name>A0A556MRY1_9SPHI</name>
<dbReference type="EMBL" id="VLPK01000001">
    <property type="protein sequence ID" value="TSJ42711.1"/>
    <property type="molecule type" value="Genomic_DNA"/>
</dbReference>
<keyword evidence="3" id="KW-1185">Reference proteome</keyword>
<accession>A0A556MRY1</accession>
<dbReference type="AlphaFoldDB" id="A0A556MRY1"/>
<feature type="region of interest" description="Disordered" evidence="1">
    <location>
        <begin position="58"/>
        <end position="117"/>
    </location>
</feature>
<protein>
    <submittedName>
        <fullName evidence="2">Uncharacterized protein</fullName>
    </submittedName>
</protein>
<gene>
    <name evidence="2" type="ORF">FO440_00525</name>
</gene>
<evidence type="ECO:0000313" key="3">
    <source>
        <dbReference type="Proteomes" id="UP000318733"/>
    </source>
</evidence>